<dbReference type="Pfam" id="PF05239">
    <property type="entry name" value="PRC"/>
    <property type="match status" value="1"/>
</dbReference>
<proteinExistence type="predicted"/>
<dbReference type="PANTHER" id="PTHR40061">
    <property type="entry name" value="SPORULATION PROTEIN YLMC-RELATED"/>
    <property type="match status" value="1"/>
</dbReference>
<dbReference type="AlphaFoldDB" id="A0A9D1N3H4"/>
<feature type="domain" description="PRC-barrel" evidence="1">
    <location>
        <begin position="33"/>
        <end position="106"/>
    </location>
</feature>
<dbReference type="SUPFAM" id="SSF50346">
    <property type="entry name" value="PRC-barrel domain"/>
    <property type="match status" value="1"/>
</dbReference>
<evidence type="ECO:0000313" key="2">
    <source>
        <dbReference type="EMBL" id="HIU93963.1"/>
    </source>
</evidence>
<dbReference type="InterPro" id="IPR027275">
    <property type="entry name" value="PRC-brl_dom"/>
</dbReference>
<comment type="caution">
    <text evidence="2">The sequence shown here is derived from an EMBL/GenBank/DDBJ whole genome shotgun (WGS) entry which is preliminary data.</text>
</comment>
<dbReference type="PANTHER" id="PTHR40061:SF1">
    <property type="entry name" value="SPORULATION PROTEIN YLMC-RELATED"/>
    <property type="match status" value="1"/>
</dbReference>
<dbReference type="Proteomes" id="UP000824128">
    <property type="component" value="Unassembled WGS sequence"/>
</dbReference>
<reference evidence="2" key="2">
    <citation type="journal article" date="2021" name="PeerJ">
        <title>Extensive microbial diversity within the chicken gut microbiome revealed by metagenomics and culture.</title>
        <authorList>
            <person name="Gilroy R."/>
            <person name="Ravi A."/>
            <person name="Getino M."/>
            <person name="Pursley I."/>
            <person name="Horton D.L."/>
            <person name="Alikhan N.F."/>
            <person name="Baker D."/>
            <person name="Gharbi K."/>
            <person name="Hall N."/>
            <person name="Watson M."/>
            <person name="Adriaenssens E.M."/>
            <person name="Foster-Nyarko E."/>
            <person name="Jarju S."/>
            <person name="Secka A."/>
            <person name="Antonio M."/>
            <person name="Oren A."/>
            <person name="Chaudhuri R.R."/>
            <person name="La Ragione R."/>
            <person name="Hildebrand F."/>
            <person name="Pallen M.J."/>
        </authorList>
    </citation>
    <scope>NUCLEOTIDE SEQUENCE</scope>
    <source>
        <strain evidence="2">ChiGjej2B2-16831</strain>
    </source>
</reference>
<accession>A0A9D1N3H4</accession>
<organism evidence="2 3">
    <name type="scientific">Candidatus Aphodomorpha intestinavium</name>
    <dbReference type="NCBI Taxonomy" id="2840672"/>
    <lineage>
        <taxon>Bacteria</taxon>
        <taxon>Bacillati</taxon>
        <taxon>Bacillota</taxon>
        <taxon>Clostridia</taxon>
        <taxon>Eubacteriales</taxon>
        <taxon>Candidatus Aphodomorpha</taxon>
    </lineage>
</organism>
<evidence type="ECO:0000313" key="3">
    <source>
        <dbReference type="Proteomes" id="UP000824128"/>
    </source>
</evidence>
<dbReference type="NCBIfam" id="TIGR02888">
    <property type="entry name" value="spore_YlmC_YmxH"/>
    <property type="match status" value="1"/>
</dbReference>
<dbReference type="Gene3D" id="2.30.30.240">
    <property type="entry name" value="PRC-barrel domain"/>
    <property type="match status" value="1"/>
</dbReference>
<dbReference type="InterPro" id="IPR014238">
    <property type="entry name" value="Spore_YlmC/YmxH"/>
</dbReference>
<evidence type="ECO:0000259" key="1">
    <source>
        <dbReference type="Pfam" id="PF05239"/>
    </source>
</evidence>
<sequence length="109" mass="11878">MACSLSFCPFCFRRAAHILSIQGVGQLLSKTSFSELRRKEVINVCDGARLGHICDLELDACSGLILAILAPGPARLFGLLHSEEVLAIPFGNIKKFGEDVILVEIDHKI</sequence>
<name>A0A9D1N3H4_9FIRM</name>
<dbReference type="InterPro" id="IPR011033">
    <property type="entry name" value="PRC_barrel-like_sf"/>
</dbReference>
<reference evidence="2" key="1">
    <citation type="submission" date="2020-10" db="EMBL/GenBank/DDBJ databases">
        <authorList>
            <person name="Gilroy R."/>
        </authorList>
    </citation>
    <scope>NUCLEOTIDE SEQUENCE</scope>
    <source>
        <strain evidence="2">ChiGjej2B2-16831</strain>
    </source>
</reference>
<dbReference type="EMBL" id="DVNZ01000073">
    <property type="protein sequence ID" value="HIU93963.1"/>
    <property type="molecule type" value="Genomic_DNA"/>
</dbReference>
<protein>
    <submittedName>
        <fullName evidence="2">YlmC/YmxH family sporulation protein</fullName>
    </submittedName>
</protein>
<gene>
    <name evidence="2" type="ORF">IAD24_02270</name>
</gene>